<feature type="region of interest" description="Disordered" evidence="1">
    <location>
        <begin position="208"/>
        <end position="236"/>
    </location>
</feature>
<dbReference type="AlphaFoldDB" id="A0A1I1ZPA2"/>
<evidence type="ECO:0000256" key="1">
    <source>
        <dbReference type="SAM" id="MobiDB-lite"/>
    </source>
</evidence>
<keyword evidence="3" id="KW-1185">Reference proteome</keyword>
<evidence type="ECO:0000313" key="3">
    <source>
        <dbReference type="Proteomes" id="UP000199477"/>
    </source>
</evidence>
<name>A0A1I1ZPA2_9GAMM</name>
<dbReference type="Pfam" id="PF02917">
    <property type="entry name" value="Pertussis_S1"/>
    <property type="match status" value="1"/>
</dbReference>
<sequence>MKKIILQVCLAALLALPALPCLALGRKQFLYRIDSRPPEVVFAEGFTAPGANLDLMNHYSWLFARGHGESSGFIDLVGDEESAISLMSMARSTYSGYIYRIQVDQHFYSVNSSLRDLLQRMRAAGANWSVTFDVEDLVDRFDSHEQYVTDQSITGDMIISASSFTYTAGPSFTAPPQIDMTQTWDNEDFVQRDPSYTNLSPYPIAWSAPDTSSAPSSCSNPAPQASSSDNNEGAAGPDCDGDRLAVVGAFGVIAVGMLPVCLPRMKRSIDAAHCAKLPVVNISRRSRALRVLVADLELQPSGGGQGRDEL</sequence>
<reference evidence="3" key="1">
    <citation type="submission" date="2016-10" db="EMBL/GenBank/DDBJ databases">
        <authorList>
            <person name="Varghese N."/>
            <person name="Submissions S."/>
        </authorList>
    </citation>
    <scope>NUCLEOTIDE SEQUENCE [LARGE SCALE GENOMIC DNA]</scope>
    <source>
        <strain evidence="3">UNC178MFTsu3.1</strain>
    </source>
</reference>
<dbReference type="GO" id="GO:0005576">
    <property type="term" value="C:extracellular region"/>
    <property type="evidence" value="ECO:0007669"/>
    <property type="project" value="InterPro"/>
</dbReference>
<gene>
    <name evidence="2" type="ORF">SAMN02799615_00776</name>
</gene>
<organism evidence="2 3">
    <name type="scientific">Dyella marensis</name>
    <dbReference type="NCBI Taxonomy" id="500610"/>
    <lineage>
        <taxon>Bacteria</taxon>
        <taxon>Pseudomonadati</taxon>
        <taxon>Pseudomonadota</taxon>
        <taxon>Gammaproteobacteria</taxon>
        <taxon>Lysobacterales</taxon>
        <taxon>Rhodanobacteraceae</taxon>
        <taxon>Dyella</taxon>
    </lineage>
</organism>
<dbReference type="Proteomes" id="UP000199477">
    <property type="component" value="Unassembled WGS sequence"/>
</dbReference>
<dbReference type="GO" id="GO:0003950">
    <property type="term" value="F:NAD+ poly-ADP-ribosyltransferase activity"/>
    <property type="evidence" value="ECO:0007669"/>
    <property type="project" value="InterPro"/>
</dbReference>
<dbReference type="Gene3D" id="3.90.210.10">
    <property type="entry name" value="Heat-Labile Enterotoxin, subunit A"/>
    <property type="match status" value="1"/>
</dbReference>
<dbReference type="STRING" id="500610.SAMN02799615_00776"/>
<evidence type="ECO:0000313" key="2">
    <source>
        <dbReference type="EMBL" id="SFE33495.1"/>
    </source>
</evidence>
<protein>
    <submittedName>
        <fullName evidence="2">Pertussis toxin, subunit 1</fullName>
    </submittedName>
</protein>
<proteinExistence type="predicted"/>
<dbReference type="InterPro" id="IPR003898">
    <property type="entry name" value="Borpert_toxA"/>
</dbReference>
<dbReference type="RefSeq" id="WP_026636618.1">
    <property type="nucleotide sequence ID" value="NZ_FONH01000002.1"/>
</dbReference>
<dbReference type="SUPFAM" id="SSF56399">
    <property type="entry name" value="ADP-ribosylation"/>
    <property type="match status" value="1"/>
</dbReference>
<dbReference type="EMBL" id="FONH01000002">
    <property type="protein sequence ID" value="SFE33495.1"/>
    <property type="molecule type" value="Genomic_DNA"/>
</dbReference>
<feature type="compositionally biased region" description="Low complexity" evidence="1">
    <location>
        <begin position="208"/>
        <end position="228"/>
    </location>
</feature>
<accession>A0A1I1ZPA2</accession>